<dbReference type="Gene3D" id="1.10.3730.20">
    <property type="match status" value="1"/>
</dbReference>
<evidence type="ECO:0000313" key="8">
    <source>
        <dbReference type="Proteomes" id="UP000254841"/>
    </source>
</evidence>
<dbReference type="Pfam" id="PF00892">
    <property type="entry name" value="EamA"/>
    <property type="match status" value="1"/>
</dbReference>
<dbReference type="PROSITE" id="PS51257">
    <property type="entry name" value="PROKAR_LIPOPROTEIN"/>
    <property type="match status" value="1"/>
</dbReference>
<dbReference type="OrthoDB" id="5338756at2"/>
<dbReference type="EMBL" id="UGHV01000001">
    <property type="protein sequence ID" value="STO96978.1"/>
    <property type="molecule type" value="Genomic_DNA"/>
</dbReference>
<feature type="domain" description="EamA" evidence="6">
    <location>
        <begin position="9"/>
        <end position="140"/>
    </location>
</feature>
<feature type="transmembrane region" description="Helical" evidence="5">
    <location>
        <begin position="93"/>
        <end position="116"/>
    </location>
</feature>
<name>A0A377J3M5_9HELI</name>
<evidence type="ECO:0000313" key="7">
    <source>
        <dbReference type="EMBL" id="STO96978.1"/>
    </source>
</evidence>
<dbReference type="RefSeq" id="WP_115011263.1">
    <property type="nucleotide sequence ID" value="NZ_UGHV01000001.1"/>
</dbReference>
<dbReference type="PANTHER" id="PTHR22911">
    <property type="entry name" value="ACYL-MALONYL CONDENSING ENZYME-RELATED"/>
    <property type="match status" value="1"/>
</dbReference>
<dbReference type="AlphaFoldDB" id="A0A377J3M5"/>
<keyword evidence="2 5" id="KW-0812">Transmembrane</keyword>
<keyword evidence="4 5" id="KW-0472">Membrane</keyword>
<organism evidence="7 8">
    <name type="scientific">Helicobacter canis</name>
    <dbReference type="NCBI Taxonomy" id="29419"/>
    <lineage>
        <taxon>Bacteria</taxon>
        <taxon>Pseudomonadati</taxon>
        <taxon>Campylobacterota</taxon>
        <taxon>Epsilonproteobacteria</taxon>
        <taxon>Campylobacterales</taxon>
        <taxon>Helicobacteraceae</taxon>
        <taxon>Helicobacter</taxon>
    </lineage>
</organism>
<dbReference type="GO" id="GO:0016020">
    <property type="term" value="C:membrane"/>
    <property type="evidence" value="ECO:0007669"/>
    <property type="project" value="UniProtKB-SubCell"/>
</dbReference>
<reference evidence="7 8" key="1">
    <citation type="submission" date="2018-06" db="EMBL/GenBank/DDBJ databases">
        <authorList>
            <consortium name="Pathogen Informatics"/>
            <person name="Doyle S."/>
        </authorList>
    </citation>
    <scope>NUCLEOTIDE SEQUENCE [LARGE SCALE GENOMIC DNA]</scope>
    <source>
        <strain evidence="7 8">NCTC12410</strain>
    </source>
</reference>
<evidence type="ECO:0000256" key="3">
    <source>
        <dbReference type="ARBA" id="ARBA00022989"/>
    </source>
</evidence>
<accession>A0A377J3M5</accession>
<evidence type="ECO:0000256" key="5">
    <source>
        <dbReference type="SAM" id="Phobius"/>
    </source>
</evidence>
<dbReference type="PANTHER" id="PTHR22911:SF6">
    <property type="entry name" value="SOLUTE CARRIER FAMILY 35 MEMBER G1"/>
    <property type="match status" value="1"/>
</dbReference>
<evidence type="ECO:0000259" key="6">
    <source>
        <dbReference type="Pfam" id="PF00892"/>
    </source>
</evidence>
<feature type="transmembrane region" description="Helical" evidence="5">
    <location>
        <begin position="155"/>
        <end position="172"/>
    </location>
</feature>
<comment type="subcellular location">
    <subcellularLocation>
        <location evidence="1">Membrane</location>
        <topology evidence="1">Multi-pass membrane protein</topology>
    </subcellularLocation>
</comment>
<dbReference type="Proteomes" id="UP000254841">
    <property type="component" value="Unassembled WGS sequence"/>
</dbReference>
<gene>
    <name evidence="7" type="ORF">NCTC12410_00797</name>
</gene>
<feature type="transmembrane region" description="Helical" evidence="5">
    <location>
        <begin position="226"/>
        <end position="243"/>
    </location>
</feature>
<feature type="transmembrane region" description="Helical" evidence="5">
    <location>
        <begin position="12"/>
        <end position="32"/>
    </location>
</feature>
<protein>
    <submittedName>
        <fullName evidence="7">Putative integral membrane protein</fullName>
    </submittedName>
</protein>
<dbReference type="InterPro" id="IPR000620">
    <property type="entry name" value="EamA_dom"/>
</dbReference>
<evidence type="ECO:0000256" key="4">
    <source>
        <dbReference type="ARBA" id="ARBA00023136"/>
    </source>
</evidence>
<feature type="transmembrane region" description="Helical" evidence="5">
    <location>
        <begin position="123"/>
        <end position="143"/>
    </location>
</feature>
<dbReference type="InterPro" id="IPR037185">
    <property type="entry name" value="EmrE-like"/>
</dbReference>
<sequence>MFAVIRHNLGVYFMVLACLEFALIGMCAKILSQEGLPSIEIMFFRNAIGMVFMLYLLSKVKIHKAGGHFFLLLFRGLVGTISLYLFFYNVAHISLGGAFAFQKTSPIFITLIAFFLFKESIGLRGWVGIFIAFAGVLCIFQPFDASLIQIDSKNAMLGVVSGFFAALALVSVRSLRNFYPTEYIAFSFIAIGTILPLCSMMIGAFYAPSGLDFFIAPFVMPDVKSWVFIGAMGIIGVLYQIHITKSYGVAKKAGIVAGVSYLDVVFSVLIGVAFDGVPSVLMLLGIGAIVFGGLILVYRKT</sequence>
<keyword evidence="3 5" id="KW-1133">Transmembrane helix</keyword>
<feature type="transmembrane region" description="Helical" evidence="5">
    <location>
        <begin position="255"/>
        <end position="274"/>
    </location>
</feature>
<dbReference type="SUPFAM" id="SSF103481">
    <property type="entry name" value="Multidrug resistance efflux transporter EmrE"/>
    <property type="match status" value="1"/>
</dbReference>
<evidence type="ECO:0000256" key="1">
    <source>
        <dbReference type="ARBA" id="ARBA00004141"/>
    </source>
</evidence>
<feature type="transmembrane region" description="Helical" evidence="5">
    <location>
        <begin position="184"/>
        <end position="206"/>
    </location>
</feature>
<feature type="transmembrane region" description="Helical" evidence="5">
    <location>
        <begin position="69"/>
        <end position="87"/>
    </location>
</feature>
<feature type="transmembrane region" description="Helical" evidence="5">
    <location>
        <begin position="38"/>
        <end position="57"/>
    </location>
</feature>
<proteinExistence type="predicted"/>
<feature type="transmembrane region" description="Helical" evidence="5">
    <location>
        <begin position="280"/>
        <end position="298"/>
    </location>
</feature>
<evidence type="ECO:0000256" key="2">
    <source>
        <dbReference type="ARBA" id="ARBA00022692"/>
    </source>
</evidence>